<dbReference type="EMBL" id="JBEJUE010000002">
    <property type="protein sequence ID" value="MER0423285.1"/>
    <property type="molecule type" value="Genomic_DNA"/>
</dbReference>
<evidence type="ECO:0000313" key="1">
    <source>
        <dbReference type="EMBL" id="MER0423285.1"/>
    </source>
</evidence>
<dbReference type="Proteomes" id="UP001456562">
    <property type="component" value="Unassembled WGS sequence"/>
</dbReference>
<keyword evidence="2" id="KW-1185">Reference proteome</keyword>
<comment type="caution">
    <text evidence="1">The sequence shown here is derived from an EMBL/GenBank/DDBJ whole genome shotgun (WGS) entry which is preliminary data.</text>
</comment>
<reference evidence="1 2" key="1">
    <citation type="submission" date="2024-01" db="EMBL/GenBank/DDBJ databases">
        <title>Metagenomic exploration of the rhizosphere soil microbial community and their significance in facilitating the development of wild simulated ginseng.</title>
        <authorList>
            <person name="Huang J."/>
        </authorList>
    </citation>
    <scope>NUCLEOTIDE SEQUENCE [LARGE SCALE GENOMIC DNA]</scope>
    <source>
        <strain evidence="1 2">WY141</strain>
    </source>
</reference>
<dbReference type="RefSeq" id="WP_350239356.1">
    <property type="nucleotide sequence ID" value="NZ_JBEJUE010000002.1"/>
</dbReference>
<protein>
    <submittedName>
        <fullName evidence="1">Uncharacterized protein</fullName>
    </submittedName>
</protein>
<organism evidence="1 2">
    <name type="scientific">Streptomyces microflavus</name>
    <name type="common">Streptomyces lipmanii</name>
    <dbReference type="NCBI Taxonomy" id="1919"/>
    <lineage>
        <taxon>Bacteria</taxon>
        <taxon>Bacillati</taxon>
        <taxon>Actinomycetota</taxon>
        <taxon>Actinomycetes</taxon>
        <taxon>Kitasatosporales</taxon>
        <taxon>Streptomycetaceae</taxon>
        <taxon>Streptomyces</taxon>
    </lineage>
</organism>
<name>A0ABV1PWI3_STRMI</name>
<sequence>MTTTLDALYAHVTPPAGPVFCLAEMDRRQEGRDLPTIPVGGIELDVNEAAAALFEIMADGFTYPVPSTDTLYATLRTAVAALGPAGIAEASGIFAGLPEDEFPEVATCRRFAYRLALSFWYAGARSRTMSIGEAGVALYLSSLHRYRQAAFRELPERALLVSRSLHEGMTAVPTETLIRLGALMSAELGGPAADRQRDAEWLYKQALPDYHRRRFCFDLLRAIGPKAQPLPLIVRPDTGGHTIGLTPPAGPDGMRLRSMRAEW</sequence>
<evidence type="ECO:0000313" key="2">
    <source>
        <dbReference type="Proteomes" id="UP001456562"/>
    </source>
</evidence>
<gene>
    <name evidence="1" type="ORF">ABR748_03580</name>
</gene>
<proteinExistence type="predicted"/>
<accession>A0ABV1PWI3</accession>